<dbReference type="OrthoDB" id="4637685at2759"/>
<name>A0A0J9VKF1_FUSO4</name>
<dbReference type="Proteomes" id="UP000009097">
    <property type="component" value="Unassembled WGS sequence"/>
</dbReference>
<sequence>MFRQYRFYDHYQRHQLYPRRSRAQIPQRINMAGDRRRHLNGIAEIDYGDDFEDLGKPHDMAFRRRPPFVPGPGGRQNIIIVHSRVGQLRRRYSVDQEVLFNLLPRVQEAPRRGALVLSTYFREPYLENHPEDLMNWALDFVFQHLSEFTSIEAMEMFGVAMQDIESDPVRGRAVNEWAAQMHALCIVLSNDQGLGCSEDLLSRILDFFEFLIQEVHNILGWNQAAVLFEAFANIVRTNRGDQVQQIRRIWNQFDPEVQQQILADIRSALPVEGMDDMAHRMYRTLGY</sequence>
<organism evidence="1 2">
    <name type="scientific">Fusarium oxysporum f. sp. lycopersici (strain 4287 / CBS 123668 / FGSC 9935 / NRRL 34936)</name>
    <name type="common">Fusarium vascular wilt of tomato</name>
    <dbReference type="NCBI Taxonomy" id="426428"/>
    <lineage>
        <taxon>Eukaryota</taxon>
        <taxon>Fungi</taxon>
        <taxon>Dikarya</taxon>
        <taxon>Ascomycota</taxon>
        <taxon>Pezizomycotina</taxon>
        <taxon>Sordariomycetes</taxon>
        <taxon>Hypocreomycetidae</taxon>
        <taxon>Hypocreales</taxon>
        <taxon>Nectriaceae</taxon>
        <taxon>Fusarium</taxon>
        <taxon>Fusarium oxysporum species complex</taxon>
    </lineage>
</organism>
<evidence type="ECO:0000313" key="2">
    <source>
        <dbReference type="Proteomes" id="UP000009097"/>
    </source>
</evidence>
<dbReference type="KEGG" id="fox:FOXG_11433"/>
<dbReference type="EMBL" id="DS231710">
    <property type="protein sequence ID" value="KNB11583.1"/>
    <property type="molecule type" value="Genomic_DNA"/>
</dbReference>
<dbReference type="VEuPathDB" id="FungiDB:FOXG_11433"/>
<reference evidence="1" key="1">
    <citation type="submission" date="2007-04" db="EMBL/GenBank/DDBJ databases">
        <authorList>
            <consortium name="The Broad Institute Genome Sequencing Platform"/>
            <person name="Birren B."/>
            <person name="Lander E."/>
            <person name="Galagan J."/>
            <person name="Nusbaum C."/>
            <person name="Devon K."/>
            <person name="Ma L.-J."/>
            <person name="Jaffe D."/>
            <person name="Butler J."/>
            <person name="Alvarez P."/>
            <person name="Gnerre S."/>
            <person name="Grabherr M."/>
            <person name="Kleber M."/>
            <person name="Mauceli E."/>
            <person name="Brockman W."/>
            <person name="MacCallum I.A."/>
            <person name="Young S."/>
            <person name="LaButti K."/>
            <person name="DeCaprio D."/>
            <person name="Crawford M."/>
            <person name="Koehrsen M."/>
            <person name="Engels R."/>
            <person name="Montgomery P."/>
            <person name="Pearson M."/>
            <person name="Howarth C."/>
            <person name="Larson L."/>
            <person name="White J."/>
            <person name="O'Leary S."/>
            <person name="Kodira C."/>
            <person name="Zeng Q."/>
            <person name="Yandava C."/>
            <person name="Alvarado L."/>
            <person name="Kistler C."/>
            <person name="Shim W.-B."/>
            <person name="Kang S."/>
            <person name="Woloshuk C."/>
        </authorList>
    </citation>
    <scope>NUCLEOTIDE SEQUENCE</scope>
    <source>
        <strain evidence="1">4287</strain>
    </source>
</reference>
<accession>A0A0J9VKF1</accession>
<dbReference type="GeneID" id="28952836"/>
<dbReference type="AlphaFoldDB" id="A0A0J9VKF1"/>
<dbReference type="RefSeq" id="XP_018249628.1">
    <property type="nucleotide sequence ID" value="XM_018391049.1"/>
</dbReference>
<reference evidence="1" key="2">
    <citation type="journal article" date="2010" name="Nature">
        <title>Comparative genomics reveals mobile pathogenicity chromosomes in Fusarium.</title>
        <authorList>
            <person name="Ma L.J."/>
            <person name="van der Does H.C."/>
            <person name="Borkovich K.A."/>
            <person name="Coleman J.J."/>
            <person name="Daboussi M.J."/>
            <person name="Di Pietro A."/>
            <person name="Dufresne M."/>
            <person name="Freitag M."/>
            <person name="Grabherr M."/>
            <person name="Henrissat B."/>
            <person name="Houterman P.M."/>
            <person name="Kang S."/>
            <person name="Shim W.B."/>
            <person name="Woloshuk C."/>
            <person name="Xie X."/>
            <person name="Xu J.R."/>
            <person name="Antoniw J."/>
            <person name="Baker S.E."/>
            <person name="Bluhm B.H."/>
            <person name="Breakspear A."/>
            <person name="Brown D.W."/>
            <person name="Butchko R.A."/>
            <person name="Chapman S."/>
            <person name="Coulson R."/>
            <person name="Coutinho P.M."/>
            <person name="Danchin E.G."/>
            <person name="Diener A."/>
            <person name="Gale L.R."/>
            <person name="Gardiner D.M."/>
            <person name="Goff S."/>
            <person name="Hammond-Kosack K.E."/>
            <person name="Hilburn K."/>
            <person name="Hua-Van A."/>
            <person name="Jonkers W."/>
            <person name="Kazan K."/>
            <person name="Kodira C.D."/>
            <person name="Koehrsen M."/>
            <person name="Kumar L."/>
            <person name="Lee Y.H."/>
            <person name="Li L."/>
            <person name="Manners J.M."/>
            <person name="Miranda-Saavedra D."/>
            <person name="Mukherjee M."/>
            <person name="Park G."/>
            <person name="Park J."/>
            <person name="Park S.Y."/>
            <person name="Proctor R.H."/>
            <person name="Regev A."/>
            <person name="Ruiz-Roldan M.C."/>
            <person name="Sain D."/>
            <person name="Sakthikumar S."/>
            <person name="Sykes S."/>
            <person name="Schwartz D.C."/>
            <person name="Turgeon B.G."/>
            <person name="Wapinski I."/>
            <person name="Yoder O."/>
            <person name="Young S."/>
            <person name="Zeng Q."/>
            <person name="Zhou S."/>
            <person name="Galagan J."/>
            <person name="Cuomo C.A."/>
            <person name="Kistler H.C."/>
            <person name="Rep M."/>
        </authorList>
    </citation>
    <scope>NUCLEOTIDE SEQUENCE [LARGE SCALE GENOMIC DNA]</scope>
    <source>
        <strain evidence="1">4287</strain>
    </source>
</reference>
<protein>
    <submittedName>
        <fullName evidence="1">Uncharacterized protein</fullName>
    </submittedName>
</protein>
<evidence type="ECO:0000313" key="1">
    <source>
        <dbReference type="EMBL" id="KNB11583.1"/>
    </source>
</evidence>
<proteinExistence type="predicted"/>
<gene>
    <name evidence="1" type="ORF">FOXG_11433</name>
</gene>